<dbReference type="GO" id="GO:0006357">
    <property type="term" value="P:regulation of transcription by RNA polymerase II"/>
    <property type="evidence" value="ECO:0007669"/>
    <property type="project" value="TreeGrafter"/>
</dbReference>
<feature type="domain" description="MADF" evidence="1">
    <location>
        <begin position="48"/>
        <end position="132"/>
    </location>
</feature>
<dbReference type="GO" id="GO:0005634">
    <property type="term" value="C:nucleus"/>
    <property type="evidence" value="ECO:0007669"/>
    <property type="project" value="TreeGrafter"/>
</dbReference>
<dbReference type="EMBL" id="KN716474">
    <property type="protein sequence ID" value="KJH44431.1"/>
    <property type="molecule type" value="Genomic_DNA"/>
</dbReference>
<name>A0A0D8XPX5_DICVI</name>
<keyword evidence="3" id="KW-1185">Reference proteome</keyword>
<proteinExistence type="predicted"/>
<dbReference type="Pfam" id="PF10545">
    <property type="entry name" value="MADF_DNA_bdg"/>
    <property type="match status" value="1"/>
</dbReference>
<gene>
    <name evidence="2" type="ORF">DICVIV_09530</name>
</gene>
<accession>A0A0D8XPX5</accession>
<dbReference type="InterPro" id="IPR006578">
    <property type="entry name" value="MADF-dom"/>
</dbReference>
<evidence type="ECO:0000259" key="1">
    <source>
        <dbReference type="PROSITE" id="PS51029"/>
    </source>
</evidence>
<dbReference type="AlphaFoldDB" id="A0A0D8XPX5"/>
<dbReference type="SMART" id="SM00595">
    <property type="entry name" value="MADF"/>
    <property type="match status" value="1"/>
</dbReference>
<reference evidence="3" key="2">
    <citation type="journal article" date="2016" name="Sci. Rep.">
        <title>Dictyocaulus viviparus genome, variome and transcriptome elucidate lungworm biology and support future intervention.</title>
        <authorList>
            <person name="McNulty S.N."/>
            <person name="Strube C."/>
            <person name="Rosa B.A."/>
            <person name="Martin J.C."/>
            <person name="Tyagi R."/>
            <person name="Choi Y.J."/>
            <person name="Wang Q."/>
            <person name="Hallsworth Pepin K."/>
            <person name="Zhang X."/>
            <person name="Ozersky P."/>
            <person name="Wilson R.K."/>
            <person name="Sternberg P.W."/>
            <person name="Gasser R.B."/>
            <person name="Mitreva M."/>
        </authorList>
    </citation>
    <scope>NUCLEOTIDE SEQUENCE [LARGE SCALE GENOMIC DNA]</scope>
    <source>
        <strain evidence="3">HannoverDv2000</strain>
    </source>
</reference>
<organism evidence="2 3">
    <name type="scientific">Dictyocaulus viviparus</name>
    <name type="common">Bovine lungworm</name>
    <dbReference type="NCBI Taxonomy" id="29172"/>
    <lineage>
        <taxon>Eukaryota</taxon>
        <taxon>Metazoa</taxon>
        <taxon>Ecdysozoa</taxon>
        <taxon>Nematoda</taxon>
        <taxon>Chromadorea</taxon>
        <taxon>Rhabditida</taxon>
        <taxon>Rhabditina</taxon>
        <taxon>Rhabditomorpha</taxon>
        <taxon>Strongyloidea</taxon>
        <taxon>Metastrongylidae</taxon>
        <taxon>Dictyocaulus</taxon>
    </lineage>
</organism>
<reference evidence="2 3" key="1">
    <citation type="submission" date="2013-11" db="EMBL/GenBank/DDBJ databases">
        <title>Draft genome of the bovine lungworm Dictyocaulus viviparus.</title>
        <authorList>
            <person name="Mitreva M."/>
        </authorList>
    </citation>
    <scope>NUCLEOTIDE SEQUENCE [LARGE SCALE GENOMIC DNA]</scope>
    <source>
        <strain evidence="2 3">HannoverDv2000</strain>
    </source>
</reference>
<dbReference type="STRING" id="29172.A0A0D8XPX5"/>
<evidence type="ECO:0000313" key="2">
    <source>
        <dbReference type="EMBL" id="KJH44431.1"/>
    </source>
</evidence>
<evidence type="ECO:0000313" key="3">
    <source>
        <dbReference type="Proteomes" id="UP000053766"/>
    </source>
</evidence>
<dbReference type="PROSITE" id="PS51029">
    <property type="entry name" value="MADF"/>
    <property type="match status" value="1"/>
</dbReference>
<protein>
    <recommendedName>
        <fullName evidence="1">MADF domain-containing protein</fullName>
    </recommendedName>
</protein>
<sequence>MSEHTEESEDNDGLFKDTFDEDTLTQLSSLIASGRGVRMEETPAFNMRLIAEVKSRRYLYDHTDEGYNLIPWRNNAWVEIADALDSSPEHVKTRWKTLRDRFKKEEKKERVTGKPATWVFQKPLRFIQTTSRDRSVEECTNVTKDEPTNTHISPMETAISFIKHEMDQNPDIVVEPPTTDVGTTSPSVTPLSCQDPCDHHLEKRARLSLTEQVLPIPPGRFLAPPIWQRIEDEEDEMFGHLVALRLTKLNPKAREMAKLKKSICLALYYECSRTLAFFACQAEALNLLNAQQVKKFEKLFGIGIVPQKCYEFVLFNSYPKIDQRSQIRSYDCNNVGHFISTNIAYLQVKTSLHASKQQAVCFWFKYETKSAYA</sequence>
<dbReference type="Proteomes" id="UP000053766">
    <property type="component" value="Unassembled WGS sequence"/>
</dbReference>
<dbReference type="PANTHER" id="PTHR12243:SF66">
    <property type="entry name" value="MADF DOMAIN-CONTAINING PROTEIN"/>
    <property type="match status" value="1"/>
</dbReference>
<dbReference type="PANTHER" id="PTHR12243">
    <property type="entry name" value="MADF DOMAIN TRANSCRIPTION FACTOR"/>
    <property type="match status" value="1"/>
</dbReference>
<dbReference type="InterPro" id="IPR039353">
    <property type="entry name" value="TF_Adf1"/>
</dbReference>
<dbReference type="OrthoDB" id="5984255at2759"/>
<dbReference type="GO" id="GO:0005667">
    <property type="term" value="C:transcription regulator complex"/>
    <property type="evidence" value="ECO:0007669"/>
    <property type="project" value="TreeGrafter"/>
</dbReference>